<name>A0AAQ4EPG1_AMBAM</name>
<dbReference type="EMBL" id="JARKHS020012662">
    <property type="protein sequence ID" value="KAK8776674.1"/>
    <property type="molecule type" value="Genomic_DNA"/>
</dbReference>
<evidence type="ECO:0000313" key="1">
    <source>
        <dbReference type="EMBL" id="KAK8776674.1"/>
    </source>
</evidence>
<comment type="caution">
    <text evidence="1">The sequence shown here is derived from an EMBL/GenBank/DDBJ whole genome shotgun (WGS) entry which is preliminary data.</text>
</comment>
<keyword evidence="2" id="KW-1185">Reference proteome</keyword>
<gene>
    <name evidence="1" type="ORF">V5799_029981</name>
</gene>
<feature type="non-terminal residue" evidence="1">
    <location>
        <position position="1"/>
    </location>
</feature>
<proteinExistence type="predicted"/>
<accession>A0AAQ4EPG1</accession>
<sequence>DSIYSSRNTTHTRVFHSLLLYFKQGPSAKQSSVVRYQKPLFLHQWLHGTASDAGAEVKTLARQDGQVTMLQKDTGTSALPPLGVYGGRQQLARVDDPASILERIKETQKSLERLNSKASTPLYLRKTPTARASWIENRKRKKE</sequence>
<protein>
    <submittedName>
        <fullName evidence="1">Uncharacterized protein</fullName>
    </submittedName>
</protein>
<evidence type="ECO:0000313" key="2">
    <source>
        <dbReference type="Proteomes" id="UP001321473"/>
    </source>
</evidence>
<dbReference type="AlphaFoldDB" id="A0AAQ4EPG1"/>
<dbReference type="Proteomes" id="UP001321473">
    <property type="component" value="Unassembled WGS sequence"/>
</dbReference>
<reference evidence="1 2" key="1">
    <citation type="journal article" date="2023" name="Arcadia Sci">
        <title>De novo assembly of a long-read Amblyomma americanum tick genome.</title>
        <authorList>
            <person name="Chou S."/>
            <person name="Poskanzer K.E."/>
            <person name="Rollins M."/>
            <person name="Thuy-Boun P.S."/>
        </authorList>
    </citation>
    <scope>NUCLEOTIDE SEQUENCE [LARGE SCALE GENOMIC DNA]</scope>
    <source>
        <strain evidence="1">F_SG_1</strain>
        <tissue evidence="1">Salivary glands</tissue>
    </source>
</reference>
<organism evidence="1 2">
    <name type="scientific">Amblyomma americanum</name>
    <name type="common">Lone star tick</name>
    <dbReference type="NCBI Taxonomy" id="6943"/>
    <lineage>
        <taxon>Eukaryota</taxon>
        <taxon>Metazoa</taxon>
        <taxon>Ecdysozoa</taxon>
        <taxon>Arthropoda</taxon>
        <taxon>Chelicerata</taxon>
        <taxon>Arachnida</taxon>
        <taxon>Acari</taxon>
        <taxon>Parasitiformes</taxon>
        <taxon>Ixodida</taxon>
        <taxon>Ixodoidea</taxon>
        <taxon>Ixodidae</taxon>
        <taxon>Amblyomminae</taxon>
        <taxon>Amblyomma</taxon>
    </lineage>
</organism>